<name>Q675V7_OIKDI</name>
<feature type="coiled-coil region" evidence="1">
    <location>
        <begin position="202"/>
        <end position="229"/>
    </location>
</feature>
<reference evidence="2" key="2">
    <citation type="journal article" date="2005" name="Curr. Biol.">
        <title>Remodelling of the homeobox gene complement in the tunicate Oikopleura dioica.</title>
        <authorList>
            <person name="Edvardsen R.B."/>
            <person name="Seo H.C."/>
            <person name="Jensen M.F."/>
            <person name="Mialon A."/>
            <person name="Mikhaleva J."/>
            <person name="Bjordal M."/>
            <person name="Cartry J."/>
            <person name="Reinhardt R."/>
            <person name="Weissenbach J."/>
            <person name="Wincker P."/>
            <person name="Chourrout D."/>
        </authorList>
    </citation>
    <scope>NUCLEOTIDE SEQUENCE</scope>
</reference>
<sequence length="288" mass="32749">MSQVKLYLSTAQLDRKIKALSNLRSQWSDTESQLHELSKELEANEHEYAQLDAQSKADAETREVWYQQLTEFEAKLPLFEPRLRKCDDSIVQLESHTEPGSSLKTRAANLRARFETLSDASKTLLSLRSELVSAGQRIRNNFVTIRGNLNAAAEILRVVEESEISQADEIAPLKEENNRAGLLIDSRFGILSSVKAHDTGAQSEVQKEIVELESKAQTLKEKQNQLKSDLSKAHKIWLESDEKKKFNFLKFVFTKCFKFRIIIANLLHDGISANYGNFTTLAHDQFPP</sequence>
<accession>Q675V7</accession>
<dbReference type="EMBL" id="AY449460">
    <property type="protein sequence ID" value="AAS21409.1"/>
    <property type="molecule type" value="Genomic_DNA"/>
</dbReference>
<reference evidence="2" key="1">
    <citation type="journal article" date="2004" name="Nature">
        <title>Hox cluster disintegration with persistent anteroposterior order of expression in Oikopleura dioica.</title>
        <authorList>
            <person name="Seo H.C."/>
            <person name="Edvardsen R.B."/>
            <person name="Maeland A.D."/>
            <person name="Bjordal M."/>
            <person name="Jensen M.F."/>
            <person name="Hansen A."/>
            <person name="Flaat M."/>
            <person name="Weissenbach J."/>
            <person name="Lehrach H."/>
            <person name="Wincker P."/>
            <person name="Reinhardt R."/>
            <person name="Chourrout D."/>
        </authorList>
    </citation>
    <scope>NUCLEOTIDE SEQUENCE</scope>
</reference>
<organism evidence="2">
    <name type="scientific">Oikopleura dioica</name>
    <name type="common">Tunicate</name>
    <dbReference type="NCBI Taxonomy" id="34765"/>
    <lineage>
        <taxon>Eukaryota</taxon>
        <taxon>Metazoa</taxon>
        <taxon>Chordata</taxon>
        <taxon>Tunicata</taxon>
        <taxon>Appendicularia</taxon>
        <taxon>Copelata</taxon>
        <taxon>Oikopleuridae</taxon>
        <taxon>Oikopleura</taxon>
    </lineage>
</organism>
<dbReference type="AlphaFoldDB" id="Q675V7"/>
<keyword evidence="1" id="KW-0175">Coiled coil</keyword>
<proteinExistence type="predicted"/>
<feature type="coiled-coil region" evidence="1">
    <location>
        <begin position="20"/>
        <end position="54"/>
    </location>
</feature>
<gene>
    <name evidence="2" type="ORF">004-12</name>
</gene>
<evidence type="ECO:0000256" key="1">
    <source>
        <dbReference type="SAM" id="Coils"/>
    </source>
</evidence>
<evidence type="ECO:0000313" key="2">
    <source>
        <dbReference type="EMBL" id="AAS21409.1"/>
    </source>
</evidence>
<protein>
    <submittedName>
        <fullName evidence="2">Uncharacterized protein</fullName>
    </submittedName>
</protein>